<reference evidence="13 14" key="1">
    <citation type="submission" date="2017-06" db="EMBL/GenBank/DDBJ databases">
        <authorList>
            <person name="Kim H.J."/>
            <person name="Triplett B.A."/>
        </authorList>
    </citation>
    <scope>NUCLEOTIDE SEQUENCE [LARGE SCALE GENOMIC DNA]</scope>
    <source>
        <strain evidence="13 14">DSM 19307</strain>
    </source>
</reference>
<dbReference type="RefSeq" id="WP_089355279.1">
    <property type="nucleotide sequence ID" value="NZ_FZPD01000001.1"/>
</dbReference>
<dbReference type="SUPFAM" id="SSF54631">
    <property type="entry name" value="CBS-domain pair"/>
    <property type="match status" value="1"/>
</dbReference>
<dbReference type="InterPro" id="IPR014743">
    <property type="entry name" value="Cl-channel_core"/>
</dbReference>
<dbReference type="SUPFAM" id="SSF81340">
    <property type="entry name" value="Clc chloride channel"/>
    <property type="match status" value="1"/>
</dbReference>
<evidence type="ECO:0000256" key="8">
    <source>
        <dbReference type="ARBA" id="ARBA00023214"/>
    </source>
</evidence>
<feature type="transmembrane region" description="Helical" evidence="11">
    <location>
        <begin position="390"/>
        <end position="411"/>
    </location>
</feature>
<feature type="domain" description="CBS" evidence="12">
    <location>
        <begin position="538"/>
        <end position="595"/>
    </location>
</feature>
<evidence type="ECO:0000256" key="5">
    <source>
        <dbReference type="ARBA" id="ARBA00023065"/>
    </source>
</evidence>
<evidence type="ECO:0000256" key="9">
    <source>
        <dbReference type="ARBA" id="ARBA00023303"/>
    </source>
</evidence>
<dbReference type="Pfam" id="PF00654">
    <property type="entry name" value="Voltage_CLC"/>
    <property type="match status" value="1"/>
</dbReference>
<name>A0A239F8T6_EKHLU</name>
<keyword evidence="14" id="KW-1185">Reference proteome</keyword>
<sequence>MANQSKGTFSTVMMKFLVWRIKHISDNNFLLITAGLIGLFSGLAAVILKSAVHAIIHYLELNLNLFGFNYLYLGYPLVGILLTVFVAKYLFKESLGHGITQILYSISKNSSIMRRTRMYSRMVTSAITVGFGGSVGLEAPIVVTGSAIGSNLAKLFHLGYKNRTVLLGCGAAGAISAIFNSPVTGVIFAMEVILTEVKISRFIPLLIASVCGQLVALVLLGEDILFSFKLTESFIAGETGYYLIFGAACGLISLYFTRIMYVFEGGIKKLKNDFGRAAVGGLSLALIILTFPPIYGEGYDTIKSLLVGNTADVFHHSFLYEFSEYQASIIIFLILILLVKPMATALTIGAGGSGGIFAPSLFMGGLSGFVFSTTSNSLLNTSLSTSNFTLVGMCGVMSGVLHAPLTAIFLIAEITSGYELFVPLMLVSAISFSTISYFEKHSIYTKRLIETGDLIQYDKDQIVLSLIDLKKIVEKDLLIIHPEATLNDLVSLVMKSKRNIFPVVNDQKELEGIVTLDDIREMMFDDESRQNVIVKTIMQKPPARVSPQEKMQSVMNKFEVTQAWNLPVIDNGKYVGFISKSRIFNAYRKKLIRQTAE</sequence>
<dbReference type="Pfam" id="PF00571">
    <property type="entry name" value="CBS"/>
    <property type="match status" value="2"/>
</dbReference>
<organism evidence="13 14">
    <name type="scientific">Ekhidna lutea</name>
    <dbReference type="NCBI Taxonomy" id="447679"/>
    <lineage>
        <taxon>Bacteria</taxon>
        <taxon>Pseudomonadati</taxon>
        <taxon>Bacteroidota</taxon>
        <taxon>Cytophagia</taxon>
        <taxon>Cytophagales</taxon>
        <taxon>Reichenbachiellaceae</taxon>
        <taxon>Ekhidna</taxon>
    </lineage>
</organism>
<feature type="transmembrane region" description="Helical" evidence="11">
    <location>
        <begin position="70"/>
        <end position="91"/>
    </location>
</feature>
<keyword evidence="6 11" id="KW-0472">Membrane</keyword>
<feature type="transmembrane region" description="Helical" evidence="11">
    <location>
        <begin position="165"/>
        <end position="190"/>
    </location>
</feature>
<dbReference type="InterPro" id="IPR001807">
    <property type="entry name" value="ClC"/>
</dbReference>
<evidence type="ECO:0000256" key="7">
    <source>
        <dbReference type="ARBA" id="ARBA00023173"/>
    </source>
</evidence>
<protein>
    <submittedName>
        <fullName evidence="13">Chloride channel protein, CIC family</fullName>
    </submittedName>
</protein>
<dbReference type="GO" id="GO:0034707">
    <property type="term" value="C:chloride channel complex"/>
    <property type="evidence" value="ECO:0007669"/>
    <property type="project" value="UniProtKB-KW"/>
</dbReference>
<evidence type="ECO:0000259" key="12">
    <source>
        <dbReference type="PROSITE" id="PS51371"/>
    </source>
</evidence>
<evidence type="ECO:0000256" key="10">
    <source>
        <dbReference type="PROSITE-ProRule" id="PRU00703"/>
    </source>
</evidence>
<evidence type="ECO:0000256" key="6">
    <source>
        <dbReference type="ARBA" id="ARBA00023136"/>
    </source>
</evidence>
<evidence type="ECO:0000256" key="1">
    <source>
        <dbReference type="ARBA" id="ARBA00004141"/>
    </source>
</evidence>
<keyword evidence="9" id="KW-0407">Ion channel</keyword>
<accession>A0A239F8T6</accession>
<evidence type="ECO:0000313" key="14">
    <source>
        <dbReference type="Proteomes" id="UP000198393"/>
    </source>
</evidence>
<keyword evidence="8" id="KW-0868">Chloride</keyword>
<evidence type="ECO:0000256" key="11">
    <source>
        <dbReference type="SAM" id="Phobius"/>
    </source>
</evidence>
<keyword evidence="3 11" id="KW-0812">Transmembrane</keyword>
<keyword evidence="10" id="KW-0129">CBS domain</keyword>
<dbReference type="AlphaFoldDB" id="A0A239F8T6"/>
<keyword evidence="5" id="KW-0406">Ion transport</keyword>
<feature type="transmembrane region" description="Helical" evidence="11">
    <location>
        <begin position="274"/>
        <end position="295"/>
    </location>
</feature>
<keyword evidence="2" id="KW-0813">Transport</keyword>
<dbReference type="CDD" id="cd00400">
    <property type="entry name" value="Voltage_gated_ClC"/>
    <property type="match status" value="1"/>
</dbReference>
<comment type="subcellular location">
    <subcellularLocation>
        <location evidence="1">Membrane</location>
        <topology evidence="1">Multi-pass membrane protein</topology>
    </subcellularLocation>
</comment>
<feature type="transmembrane region" description="Helical" evidence="11">
    <location>
        <begin position="418"/>
        <end position="438"/>
    </location>
</feature>
<feature type="transmembrane region" description="Helical" evidence="11">
    <location>
        <begin position="346"/>
        <end position="370"/>
    </location>
</feature>
<dbReference type="InterPro" id="IPR000644">
    <property type="entry name" value="CBS_dom"/>
</dbReference>
<gene>
    <name evidence="13" type="ORF">SAMN05421640_0518</name>
</gene>
<dbReference type="InterPro" id="IPR046342">
    <property type="entry name" value="CBS_dom_sf"/>
</dbReference>
<dbReference type="PROSITE" id="PS51371">
    <property type="entry name" value="CBS"/>
    <property type="match status" value="2"/>
</dbReference>
<dbReference type="SMART" id="SM00116">
    <property type="entry name" value="CBS"/>
    <property type="match status" value="2"/>
</dbReference>
<evidence type="ECO:0000256" key="4">
    <source>
        <dbReference type="ARBA" id="ARBA00022989"/>
    </source>
</evidence>
<evidence type="ECO:0000256" key="3">
    <source>
        <dbReference type="ARBA" id="ARBA00022692"/>
    </source>
</evidence>
<dbReference type="InterPro" id="IPR050368">
    <property type="entry name" value="ClC-type_chloride_channel"/>
</dbReference>
<dbReference type="OrthoDB" id="9812438at2"/>
<keyword evidence="7" id="KW-0869">Chloride channel</keyword>
<dbReference type="PANTHER" id="PTHR43427:SF6">
    <property type="entry name" value="CHLORIDE CHANNEL PROTEIN CLC-E"/>
    <property type="match status" value="1"/>
</dbReference>
<evidence type="ECO:0000256" key="2">
    <source>
        <dbReference type="ARBA" id="ARBA00022448"/>
    </source>
</evidence>
<keyword evidence="4 11" id="KW-1133">Transmembrane helix</keyword>
<dbReference type="GO" id="GO:0005254">
    <property type="term" value="F:chloride channel activity"/>
    <property type="evidence" value="ECO:0007669"/>
    <property type="project" value="UniProtKB-KW"/>
</dbReference>
<proteinExistence type="predicted"/>
<feature type="transmembrane region" description="Helical" evidence="11">
    <location>
        <begin position="123"/>
        <end position="145"/>
    </location>
</feature>
<dbReference type="Gene3D" id="1.10.3080.10">
    <property type="entry name" value="Clc chloride channel"/>
    <property type="match status" value="1"/>
</dbReference>
<dbReference type="PANTHER" id="PTHR43427">
    <property type="entry name" value="CHLORIDE CHANNEL PROTEIN CLC-E"/>
    <property type="match status" value="1"/>
</dbReference>
<feature type="transmembrane region" description="Helical" evidence="11">
    <location>
        <begin position="202"/>
        <end position="221"/>
    </location>
</feature>
<evidence type="ECO:0000313" key="13">
    <source>
        <dbReference type="EMBL" id="SNS52494.1"/>
    </source>
</evidence>
<feature type="transmembrane region" description="Helical" evidence="11">
    <location>
        <begin position="241"/>
        <end position="262"/>
    </location>
</feature>
<feature type="domain" description="CBS" evidence="12">
    <location>
        <begin position="473"/>
        <end position="529"/>
    </location>
</feature>
<dbReference type="EMBL" id="FZPD01000001">
    <property type="protein sequence ID" value="SNS52494.1"/>
    <property type="molecule type" value="Genomic_DNA"/>
</dbReference>
<dbReference type="Gene3D" id="3.10.580.10">
    <property type="entry name" value="CBS-domain"/>
    <property type="match status" value="1"/>
</dbReference>
<feature type="transmembrane region" description="Helical" evidence="11">
    <location>
        <begin position="322"/>
        <end position="339"/>
    </location>
</feature>
<dbReference type="PRINTS" id="PR00762">
    <property type="entry name" value="CLCHANNEL"/>
</dbReference>
<dbReference type="Proteomes" id="UP000198393">
    <property type="component" value="Unassembled WGS sequence"/>
</dbReference>